<keyword evidence="11" id="KW-1185">Reference proteome</keyword>
<dbReference type="GO" id="GO:0006032">
    <property type="term" value="P:chitin catabolic process"/>
    <property type="evidence" value="ECO:0007669"/>
    <property type="project" value="UniProtKB-KW"/>
</dbReference>
<dbReference type="InterPro" id="IPR017853">
    <property type="entry name" value="GH"/>
</dbReference>
<evidence type="ECO:0000313" key="10">
    <source>
        <dbReference type="EMBL" id="KAI8576407.1"/>
    </source>
</evidence>
<dbReference type="PANTHER" id="PTHR45708">
    <property type="entry name" value="ENDOCHITINASE"/>
    <property type="match status" value="1"/>
</dbReference>
<dbReference type="Gene3D" id="2.10.10.20">
    <property type="entry name" value="Carbohydrate-binding module superfamily 5/12"/>
    <property type="match status" value="2"/>
</dbReference>
<keyword evidence="5" id="KW-0119">Carbohydrate metabolism</keyword>
<dbReference type="InterPro" id="IPR045321">
    <property type="entry name" value="Cts1-like"/>
</dbReference>
<dbReference type="GO" id="GO:0000272">
    <property type="term" value="P:polysaccharide catabolic process"/>
    <property type="evidence" value="ECO:0007669"/>
    <property type="project" value="UniProtKB-KW"/>
</dbReference>
<proteinExistence type="predicted"/>
<dbReference type="PROSITE" id="PS51910">
    <property type="entry name" value="GH18_2"/>
    <property type="match status" value="1"/>
</dbReference>
<dbReference type="GeneID" id="75918821"/>
<keyword evidence="6" id="KW-0326">Glycosidase</keyword>
<dbReference type="EC" id="3.2.1.14" evidence="2"/>
<evidence type="ECO:0000256" key="3">
    <source>
        <dbReference type="ARBA" id="ARBA00022801"/>
    </source>
</evidence>
<dbReference type="GO" id="GO:0030246">
    <property type="term" value="F:carbohydrate binding"/>
    <property type="evidence" value="ECO:0007669"/>
    <property type="project" value="InterPro"/>
</dbReference>
<dbReference type="InterPro" id="IPR036573">
    <property type="entry name" value="CBM_sf_5/12"/>
</dbReference>
<dbReference type="InterPro" id="IPR003610">
    <property type="entry name" value="CBM5/12"/>
</dbReference>
<name>A0AAD5H9Z0_UMBRA</name>
<evidence type="ECO:0000256" key="5">
    <source>
        <dbReference type="ARBA" id="ARBA00023277"/>
    </source>
</evidence>
<comment type="catalytic activity">
    <reaction evidence="1">
        <text>Random endo-hydrolysis of N-acetyl-beta-D-glucosaminide (1-&gt;4)-beta-linkages in chitin and chitodextrins.</text>
        <dbReference type="EC" id="3.2.1.14"/>
    </reaction>
</comment>
<reference evidence="10" key="2">
    <citation type="journal article" date="2022" name="Proc. Natl. Acad. Sci. U.S.A.">
        <title>Diploid-dominant life cycles characterize the early evolution of Fungi.</title>
        <authorList>
            <person name="Amses K.R."/>
            <person name="Simmons D.R."/>
            <person name="Longcore J.E."/>
            <person name="Mondo S.J."/>
            <person name="Seto K."/>
            <person name="Jeronimo G.H."/>
            <person name="Bonds A.E."/>
            <person name="Quandt C.A."/>
            <person name="Davis W.J."/>
            <person name="Chang Y."/>
            <person name="Federici B.A."/>
            <person name="Kuo A."/>
            <person name="LaButti K."/>
            <person name="Pangilinan J."/>
            <person name="Andreopoulos W."/>
            <person name="Tritt A."/>
            <person name="Riley R."/>
            <person name="Hundley H."/>
            <person name="Johnson J."/>
            <person name="Lipzen A."/>
            <person name="Barry K."/>
            <person name="Lang B.F."/>
            <person name="Cuomo C.A."/>
            <person name="Buchler N.E."/>
            <person name="Grigoriev I.V."/>
            <person name="Spatafora J.W."/>
            <person name="Stajich J.E."/>
            <person name="James T.Y."/>
        </authorList>
    </citation>
    <scope>NUCLEOTIDE SEQUENCE</scope>
    <source>
        <strain evidence="10">AG</strain>
    </source>
</reference>
<comment type="caution">
    <text evidence="10">The sequence shown here is derived from an EMBL/GenBank/DDBJ whole genome shotgun (WGS) entry which is preliminary data.</text>
</comment>
<dbReference type="Pfam" id="PF02839">
    <property type="entry name" value="CBM_5_12"/>
    <property type="match status" value="1"/>
</dbReference>
<evidence type="ECO:0000256" key="4">
    <source>
        <dbReference type="ARBA" id="ARBA00023024"/>
    </source>
</evidence>
<feature type="compositionally biased region" description="Low complexity" evidence="8">
    <location>
        <begin position="428"/>
        <end position="479"/>
    </location>
</feature>
<feature type="region of interest" description="Disordered" evidence="8">
    <location>
        <begin position="423"/>
        <end position="484"/>
    </location>
</feature>
<dbReference type="GO" id="GO:0008843">
    <property type="term" value="F:endochitinase activity"/>
    <property type="evidence" value="ECO:0007669"/>
    <property type="project" value="UniProtKB-EC"/>
</dbReference>
<evidence type="ECO:0000256" key="1">
    <source>
        <dbReference type="ARBA" id="ARBA00000822"/>
    </source>
</evidence>
<feature type="domain" description="GH18" evidence="9">
    <location>
        <begin position="58"/>
        <end position="360"/>
    </location>
</feature>
<evidence type="ECO:0000256" key="7">
    <source>
        <dbReference type="ARBA" id="ARBA00023326"/>
    </source>
</evidence>
<dbReference type="CDD" id="cd12215">
    <property type="entry name" value="ChiC_BD"/>
    <property type="match status" value="2"/>
</dbReference>
<dbReference type="CDD" id="cd02877">
    <property type="entry name" value="GH18_hevamine_XipI_class_III"/>
    <property type="match status" value="1"/>
</dbReference>
<dbReference type="InterPro" id="IPR001579">
    <property type="entry name" value="Glyco_hydro_18_chit_AS"/>
</dbReference>
<evidence type="ECO:0000313" key="11">
    <source>
        <dbReference type="Proteomes" id="UP001206595"/>
    </source>
</evidence>
<evidence type="ECO:0000256" key="8">
    <source>
        <dbReference type="SAM" id="MobiDB-lite"/>
    </source>
</evidence>
<dbReference type="SMART" id="SM00495">
    <property type="entry name" value="ChtBD3"/>
    <property type="match status" value="2"/>
</dbReference>
<dbReference type="Proteomes" id="UP001206595">
    <property type="component" value="Unassembled WGS sequence"/>
</dbReference>
<reference evidence="10" key="1">
    <citation type="submission" date="2021-06" db="EMBL/GenBank/DDBJ databases">
        <authorList>
            <consortium name="DOE Joint Genome Institute"/>
            <person name="Mondo S.J."/>
            <person name="Amses K.R."/>
            <person name="Simmons D.R."/>
            <person name="Longcore J.E."/>
            <person name="Seto K."/>
            <person name="Alves G.H."/>
            <person name="Bonds A.E."/>
            <person name="Quandt C.A."/>
            <person name="Davis W.J."/>
            <person name="Chang Y."/>
            <person name="Letcher P.M."/>
            <person name="Powell M.J."/>
            <person name="Kuo A."/>
            <person name="Labutti K."/>
            <person name="Pangilinan J."/>
            <person name="Andreopoulos W."/>
            <person name="Tritt A."/>
            <person name="Riley R."/>
            <person name="Hundley H."/>
            <person name="Johnson J."/>
            <person name="Lipzen A."/>
            <person name="Barry K."/>
            <person name="Berbee M.L."/>
            <person name="Buchler N.E."/>
            <person name="Grigoriev I.V."/>
            <person name="Spatafora J.W."/>
            <person name="Stajich J.E."/>
            <person name="James T.Y."/>
        </authorList>
    </citation>
    <scope>NUCLEOTIDE SEQUENCE</scope>
    <source>
        <strain evidence="10">AG</strain>
    </source>
</reference>
<dbReference type="RefSeq" id="XP_051441411.1">
    <property type="nucleotide sequence ID" value="XM_051593479.1"/>
</dbReference>
<dbReference type="EMBL" id="MU620956">
    <property type="protein sequence ID" value="KAI8576407.1"/>
    <property type="molecule type" value="Genomic_DNA"/>
</dbReference>
<sequence>MRPGFQYINEALLAVPNTPPHLPLILLEMLKSLLLSTGAAILATLATTADAYNNNCNDNLAVYWGQNSYGAVNANDPANWQKTLSYYCQDDTIDVIPIAFLNKFFSTGSDPEINLANTCNSVDNGTFPGTNLANCASLATDINFCQSKGKIVTLSLGGAGGGVGFGSDAQGVSFADQLWNLFFGGSSTTRPFGSAVLDGIDLDIENGGSTGYAAFVTQLRSHFNAASKKYYVTAAPQCVYPDANLGAVINSVAFDAVYVQFYNNPCGLQNYNAPSQWNFGIWDYWARNVSPNKNVKIYIGAPASSGAAGGGYVSASTLATIAQTTQADFPSFGGLMFWDASQAYANGRYDVSAKSALTAKGTCSGTFTYPACSAAAYVSGTTYNANSKVSYNGYIWEAKWWSQSAPTADPNGDWMPISACSGSGGVNSTSTTTTTTTTTTTSKATTTTTVSTTTKATTTTTPATTTTTTKTTTASATPTGSSGNCSGVAAWSSTTAYVGGSTVTYNGHLWTAKWWTQSETPSSTSSVWVDGGACTSTSKRRRQLYARRRF</sequence>
<dbReference type="PANTHER" id="PTHR45708:SF49">
    <property type="entry name" value="ENDOCHITINASE"/>
    <property type="match status" value="1"/>
</dbReference>
<keyword evidence="7" id="KW-0624">Polysaccharide degradation</keyword>
<evidence type="ECO:0000259" key="9">
    <source>
        <dbReference type="PROSITE" id="PS51910"/>
    </source>
</evidence>
<organism evidence="10 11">
    <name type="scientific">Umbelopsis ramanniana AG</name>
    <dbReference type="NCBI Taxonomy" id="1314678"/>
    <lineage>
        <taxon>Eukaryota</taxon>
        <taxon>Fungi</taxon>
        <taxon>Fungi incertae sedis</taxon>
        <taxon>Mucoromycota</taxon>
        <taxon>Mucoromycotina</taxon>
        <taxon>Umbelopsidomycetes</taxon>
        <taxon>Umbelopsidales</taxon>
        <taxon>Umbelopsidaceae</taxon>
        <taxon>Umbelopsis</taxon>
    </lineage>
</organism>
<keyword evidence="3" id="KW-0378">Hydrolase</keyword>
<dbReference type="SUPFAM" id="SSF51055">
    <property type="entry name" value="Carbohydrate binding domain"/>
    <property type="match status" value="2"/>
</dbReference>
<dbReference type="GO" id="GO:0005576">
    <property type="term" value="C:extracellular region"/>
    <property type="evidence" value="ECO:0007669"/>
    <property type="project" value="InterPro"/>
</dbReference>
<dbReference type="Gene3D" id="3.20.20.80">
    <property type="entry name" value="Glycosidases"/>
    <property type="match status" value="1"/>
</dbReference>
<evidence type="ECO:0000256" key="6">
    <source>
        <dbReference type="ARBA" id="ARBA00023295"/>
    </source>
</evidence>
<gene>
    <name evidence="10" type="ORF">K450DRAFT_283500</name>
</gene>
<evidence type="ECO:0000256" key="2">
    <source>
        <dbReference type="ARBA" id="ARBA00012729"/>
    </source>
</evidence>
<dbReference type="InterPro" id="IPR001223">
    <property type="entry name" value="Glyco_hydro18_cat"/>
</dbReference>
<dbReference type="AlphaFoldDB" id="A0AAD5H9Z0"/>
<accession>A0AAD5H9Z0</accession>
<keyword evidence="4" id="KW-0146">Chitin degradation</keyword>
<dbReference type="SUPFAM" id="SSF51445">
    <property type="entry name" value="(Trans)glycosidases"/>
    <property type="match status" value="1"/>
</dbReference>
<dbReference type="PROSITE" id="PS01095">
    <property type="entry name" value="GH18_1"/>
    <property type="match status" value="1"/>
</dbReference>
<protein>
    <recommendedName>
        <fullName evidence="2">chitinase</fullName>
        <ecNumber evidence="2">3.2.1.14</ecNumber>
    </recommendedName>
</protein>
<dbReference type="InterPro" id="IPR050542">
    <property type="entry name" value="Glycosyl_Hydrlase18_Chitinase"/>
</dbReference>